<dbReference type="EMBL" id="AXUN02000203">
    <property type="protein sequence ID" value="ETA79631.1"/>
    <property type="molecule type" value="Genomic_DNA"/>
</dbReference>
<dbReference type="AlphaFoldDB" id="V7I2Y7"/>
<proteinExistence type="predicted"/>
<evidence type="ECO:0000313" key="2">
    <source>
        <dbReference type="Proteomes" id="UP000017747"/>
    </source>
</evidence>
<sequence>MGIVEIENTSLLMDCKSEITVNLIEPNQHLEMQFSPLICLRAFSEESFHKKMLHSRM</sequence>
<evidence type="ECO:0000313" key="1">
    <source>
        <dbReference type="EMBL" id="ETA79631.1"/>
    </source>
</evidence>
<name>V7I2Y7_9CLOT</name>
<dbReference type="Proteomes" id="UP000017747">
    <property type="component" value="Unassembled WGS sequence"/>
</dbReference>
<gene>
    <name evidence="1" type="ORF">T472_0215860</name>
</gene>
<comment type="caution">
    <text evidence="1">The sequence shown here is derived from an EMBL/GenBank/DDBJ whole genome shotgun (WGS) entry which is preliminary data.</text>
</comment>
<reference evidence="1 2" key="1">
    <citation type="journal article" date="2014" name="Genome Announc.">
        <title>Genome Sequence of Youngiibacter fragilis, the Type Strain of the Genus Youngiibacter.</title>
        <authorList>
            <person name="Wawrik C.B."/>
            <person name="Callaghan A.V."/>
            <person name="Stamps B.W."/>
            <person name="Wawrik B."/>
        </authorList>
    </citation>
    <scope>NUCLEOTIDE SEQUENCE [LARGE SCALE GENOMIC DNA]</scope>
    <source>
        <strain evidence="1 2">232.1</strain>
    </source>
</reference>
<organism evidence="1 2">
    <name type="scientific">Youngiibacter fragilis 232.1</name>
    <dbReference type="NCBI Taxonomy" id="994573"/>
    <lineage>
        <taxon>Bacteria</taxon>
        <taxon>Bacillati</taxon>
        <taxon>Bacillota</taxon>
        <taxon>Clostridia</taxon>
        <taxon>Eubacteriales</taxon>
        <taxon>Clostridiaceae</taxon>
        <taxon>Youngiibacter</taxon>
    </lineage>
</organism>
<accession>V7I2Y7</accession>
<protein>
    <submittedName>
        <fullName evidence="1">Uncharacterized protein</fullName>
    </submittedName>
</protein>
<keyword evidence="2" id="KW-1185">Reference proteome</keyword>